<dbReference type="SUPFAM" id="SSF52304">
    <property type="entry name" value="Type II 3-dehydroquinate dehydratase"/>
    <property type="match status" value="1"/>
</dbReference>
<dbReference type="NCBIfam" id="NF003805">
    <property type="entry name" value="PRK05395.1-2"/>
    <property type="match status" value="1"/>
</dbReference>
<gene>
    <name evidence="7" type="primary">aroQ</name>
    <name evidence="11" type="ORF">GA0061094_1047</name>
</gene>
<keyword evidence="12" id="KW-1185">Reference proteome</keyword>
<name>A0A0V8HLR2_9BACI</name>
<dbReference type="EC" id="4.2.1.10" evidence="5 7"/>
<comment type="pathway">
    <text evidence="2 7">Metabolic intermediate biosynthesis; chorismate biosynthesis; chorismate from D-erythrose 4-phosphate and phosphoenolpyruvate: step 3/7.</text>
</comment>
<dbReference type="GO" id="GO:0003855">
    <property type="term" value="F:3-dehydroquinate dehydratase activity"/>
    <property type="evidence" value="ECO:0007669"/>
    <property type="project" value="UniProtKB-UniRule"/>
</dbReference>
<evidence type="ECO:0000256" key="7">
    <source>
        <dbReference type="HAMAP-Rule" id="MF_00169"/>
    </source>
</evidence>
<evidence type="ECO:0000313" key="11">
    <source>
        <dbReference type="EMBL" id="SCB86897.1"/>
    </source>
</evidence>
<dbReference type="PROSITE" id="PS01029">
    <property type="entry name" value="DEHYDROQUINASE_II"/>
    <property type="match status" value="1"/>
</dbReference>
<comment type="similarity">
    <text evidence="3 7">Belongs to the type-II 3-dehydroquinase family.</text>
</comment>
<feature type="binding site" evidence="7 9">
    <location>
        <position position="88"/>
    </location>
    <ligand>
        <name>substrate</name>
    </ligand>
</feature>
<comment type="catalytic activity">
    <reaction evidence="1 7">
        <text>3-dehydroquinate = 3-dehydroshikimate + H2O</text>
        <dbReference type="Rhea" id="RHEA:21096"/>
        <dbReference type="ChEBI" id="CHEBI:15377"/>
        <dbReference type="ChEBI" id="CHEBI:16630"/>
        <dbReference type="ChEBI" id="CHEBI:32364"/>
        <dbReference type="EC" id="4.2.1.10"/>
    </reaction>
</comment>
<evidence type="ECO:0000256" key="3">
    <source>
        <dbReference type="ARBA" id="ARBA00011037"/>
    </source>
</evidence>
<dbReference type="PANTHER" id="PTHR21272">
    <property type="entry name" value="CATABOLIC 3-DEHYDROQUINASE"/>
    <property type="match status" value="1"/>
</dbReference>
<dbReference type="AlphaFoldDB" id="A0A0V8HLR2"/>
<dbReference type="PIRSF" id="PIRSF001399">
    <property type="entry name" value="DHquinase_II"/>
    <property type="match status" value="1"/>
</dbReference>
<evidence type="ECO:0000256" key="9">
    <source>
        <dbReference type="PIRSR" id="PIRSR001399-2"/>
    </source>
</evidence>
<dbReference type="PANTHER" id="PTHR21272:SF3">
    <property type="entry name" value="CATABOLIC 3-DEHYDROQUINASE"/>
    <property type="match status" value="1"/>
</dbReference>
<dbReference type="EMBL" id="FMAU01000001">
    <property type="protein sequence ID" value="SCB86897.1"/>
    <property type="molecule type" value="Genomic_DNA"/>
</dbReference>
<dbReference type="Gene3D" id="3.40.50.9100">
    <property type="entry name" value="Dehydroquinase, class II"/>
    <property type="match status" value="1"/>
</dbReference>
<feature type="binding site" evidence="7 9">
    <location>
        <position position="112"/>
    </location>
    <ligand>
        <name>substrate</name>
    </ligand>
</feature>
<dbReference type="GO" id="GO:0009073">
    <property type="term" value="P:aromatic amino acid family biosynthetic process"/>
    <property type="evidence" value="ECO:0007669"/>
    <property type="project" value="UniProtKB-KW"/>
</dbReference>
<dbReference type="NCBIfam" id="TIGR01088">
    <property type="entry name" value="aroQ"/>
    <property type="match status" value="1"/>
</dbReference>
<dbReference type="InterPro" id="IPR001874">
    <property type="entry name" value="DHquinase_II"/>
</dbReference>
<evidence type="ECO:0000256" key="1">
    <source>
        <dbReference type="ARBA" id="ARBA00001864"/>
    </source>
</evidence>
<evidence type="ECO:0000256" key="2">
    <source>
        <dbReference type="ARBA" id="ARBA00004902"/>
    </source>
</evidence>
<feature type="binding site" evidence="7 9">
    <location>
        <begin position="102"/>
        <end position="103"/>
    </location>
    <ligand>
        <name>substrate</name>
    </ligand>
</feature>
<dbReference type="InterPro" id="IPR036441">
    <property type="entry name" value="DHquinase_II_sf"/>
</dbReference>
<dbReference type="Proteomes" id="UP000181997">
    <property type="component" value="Unassembled WGS sequence"/>
</dbReference>
<feature type="active site" description="Proton donor" evidence="7 8">
    <location>
        <position position="101"/>
    </location>
</feature>
<reference evidence="12" key="1">
    <citation type="submission" date="2016-08" db="EMBL/GenBank/DDBJ databases">
        <authorList>
            <person name="Varghese N."/>
            <person name="Submissions Spin"/>
        </authorList>
    </citation>
    <scope>NUCLEOTIDE SEQUENCE [LARGE SCALE GENOMIC DNA]</scope>
    <source>
        <strain evidence="12">SGD-1123</strain>
    </source>
</reference>
<comment type="function">
    <text evidence="7">Catalyzes a trans-dehydration via an enolate intermediate.</text>
</comment>
<feature type="binding site" evidence="7 9">
    <location>
        <position position="75"/>
    </location>
    <ligand>
        <name>substrate</name>
    </ligand>
</feature>
<dbReference type="CDD" id="cd00466">
    <property type="entry name" value="DHQase_II"/>
    <property type="match status" value="1"/>
</dbReference>
<feature type="site" description="Transition state stabilizer" evidence="7 10">
    <location>
        <position position="18"/>
    </location>
</feature>
<dbReference type="InterPro" id="IPR018509">
    <property type="entry name" value="DHquinase_II_CS"/>
</dbReference>
<dbReference type="GO" id="GO:0008652">
    <property type="term" value="P:amino acid biosynthetic process"/>
    <property type="evidence" value="ECO:0007669"/>
    <property type="project" value="UniProtKB-KW"/>
</dbReference>
<evidence type="ECO:0000256" key="6">
    <source>
        <dbReference type="ARBA" id="ARBA00023239"/>
    </source>
</evidence>
<evidence type="ECO:0000256" key="10">
    <source>
        <dbReference type="PIRSR" id="PIRSR001399-3"/>
    </source>
</evidence>
<dbReference type="Pfam" id="PF01220">
    <property type="entry name" value="DHquinase_II"/>
    <property type="match status" value="1"/>
</dbReference>
<dbReference type="GO" id="GO:0019631">
    <property type="term" value="P:quinate catabolic process"/>
    <property type="evidence" value="ECO:0007669"/>
    <property type="project" value="TreeGrafter"/>
</dbReference>
<dbReference type="UniPathway" id="UPA00053">
    <property type="reaction ID" value="UER00086"/>
</dbReference>
<dbReference type="HAMAP" id="MF_00169">
    <property type="entry name" value="AroQ"/>
    <property type="match status" value="1"/>
</dbReference>
<evidence type="ECO:0000256" key="8">
    <source>
        <dbReference type="PIRSR" id="PIRSR001399-1"/>
    </source>
</evidence>
<dbReference type="RefSeq" id="WP_058297725.1">
    <property type="nucleotide sequence ID" value="NZ_FMAU01000001.1"/>
</dbReference>
<dbReference type="OrthoDB" id="9790793at2"/>
<keyword evidence="7" id="KW-0028">Amino-acid biosynthesis</keyword>
<dbReference type="NCBIfam" id="NF003807">
    <property type="entry name" value="PRK05395.1-4"/>
    <property type="match status" value="1"/>
</dbReference>
<comment type="subunit">
    <text evidence="4 7">Homododecamer.</text>
</comment>
<keyword evidence="6 7" id="KW-0456">Lyase</keyword>
<dbReference type="NCBIfam" id="NF003804">
    <property type="entry name" value="PRK05395.1-1"/>
    <property type="match status" value="1"/>
</dbReference>
<dbReference type="GO" id="GO:0009423">
    <property type="term" value="P:chorismate biosynthetic process"/>
    <property type="evidence" value="ECO:0007669"/>
    <property type="project" value="UniProtKB-UniRule"/>
</dbReference>
<sequence length="153" mass="17067">MKKILLLNGPNLNRLGKREPEIYGHTTLQELETNLKEKAEEKGWQLLSAQSNHEGEMIDYIHEAEDEGVAGIILNPGAFTHYSYALRDGVASVSVPVIEVHISNIHQRENFRHHSVIAAETIGQIVGLGLHGYELALEAIIHYIKGRVQGDEN</sequence>
<feature type="binding site" evidence="7 9">
    <location>
        <position position="81"/>
    </location>
    <ligand>
        <name>substrate</name>
    </ligand>
</feature>
<feature type="active site" description="Proton acceptor" evidence="7 8">
    <location>
        <position position="23"/>
    </location>
</feature>
<proteinExistence type="inferred from homology"/>
<evidence type="ECO:0000256" key="4">
    <source>
        <dbReference type="ARBA" id="ARBA00011193"/>
    </source>
</evidence>
<accession>A0A0V8HLR2</accession>
<dbReference type="NCBIfam" id="NF003806">
    <property type="entry name" value="PRK05395.1-3"/>
    <property type="match status" value="1"/>
</dbReference>
<keyword evidence="7" id="KW-0057">Aromatic amino acid biosynthesis</keyword>
<evidence type="ECO:0000256" key="5">
    <source>
        <dbReference type="ARBA" id="ARBA00012060"/>
    </source>
</evidence>
<organism evidence="11 12">
    <name type="scientific">[Bacillus] enclensis</name>
    <dbReference type="NCBI Taxonomy" id="1402860"/>
    <lineage>
        <taxon>Bacteria</taxon>
        <taxon>Bacillati</taxon>
        <taxon>Bacillota</taxon>
        <taxon>Bacilli</taxon>
        <taxon>Bacillales</taxon>
        <taxon>Bacillaceae</taxon>
        <taxon>Rossellomorea</taxon>
    </lineage>
</organism>
<evidence type="ECO:0000313" key="12">
    <source>
        <dbReference type="Proteomes" id="UP000181997"/>
    </source>
</evidence>
<protein>
    <recommendedName>
        <fullName evidence="5 7">3-dehydroquinate dehydratase</fullName>
        <shortName evidence="7">3-dehydroquinase</shortName>
        <ecNumber evidence="5 7">4.2.1.10</ecNumber>
    </recommendedName>
    <alternativeName>
        <fullName evidence="7">Type II DHQase</fullName>
    </alternativeName>
</protein>